<dbReference type="AlphaFoldDB" id="A0A447MNW4"/>
<dbReference type="RefSeq" id="WP_062776725.1">
    <property type="nucleotide sequence ID" value="NZ_CP045843.1"/>
</dbReference>
<sequence>MTTKNKHKSPAFEAIHSAAAGLFSVDAIPQETMRNFDKTCISHVQDLQPIEIKAMREKLNISQPIFARYLNTSVSTIQKWETGAKRPSGMSLKLLSVVQKHGLKVLV</sequence>
<dbReference type="InterPro" id="IPR010982">
    <property type="entry name" value="Lambda_DNA-bd_dom_sf"/>
</dbReference>
<evidence type="ECO:0000256" key="2">
    <source>
        <dbReference type="ARBA" id="ARBA00023125"/>
    </source>
</evidence>
<evidence type="ECO:0000313" key="7">
    <source>
        <dbReference type="Proteomes" id="UP000344450"/>
    </source>
</evidence>
<organism evidence="6 8">
    <name type="scientific">Kluyvera intermedia</name>
    <name type="common">Enterobacter intermedius</name>
    <dbReference type="NCBI Taxonomy" id="61648"/>
    <lineage>
        <taxon>Bacteria</taxon>
        <taxon>Pseudomonadati</taxon>
        <taxon>Pseudomonadota</taxon>
        <taxon>Gammaproteobacteria</taxon>
        <taxon>Enterobacterales</taxon>
        <taxon>Enterobacteriaceae</taxon>
        <taxon>Kluyvera</taxon>
    </lineage>
</organism>
<dbReference type="GeneID" id="91970780"/>
<feature type="domain" description="HTH cro/C1-type" evidence="4">
    <location>
        <begin position="52"/>
        <end position="88"/>
    </location>
</feature>
<dbReference type="GO" id="GO:0003677">
    <property type="term" value="F:DNA binding"/>
    <property type="evidence" value="ECO:0007669"/>
    <property type="project" value="UniProtKB-KW"/>
</dbReference>
<dbReference type="Proteomes" id="UP000344450">
    <property type="component" value="Chromosome"/>
</dbReference>
<reference evidence="6" key="2">
    <citation type="submission" date="2023-04" db="EMBL/GenBank/DDBJ databases">
        <title>APH(3)-Id, a novel chromosomal aminoglycoside phosphotransferase, identified from an environmental isolate of Kluyvera intermedia DW18.</title>
        <authorList>
            <person name="Sha Y."/>
        </authorList>
    </citation>
    <scope>NUCLEOTIDE SEQUENCE</scope>
    <source>
        <strain evidence="6">DW18</strain>
    </source>
</reference>
<keyword evidence="2 6" id="KW-0238">DNA-binding</keyword>
<dbReference type="CDD" id="cd00093">
    <property type="entry name" value="HTH_XRE"/>
    <property type="match status" value="1"/>
</dbReference>
<accession>A0A447MNW4</accession>
<evidence type="ECO:0000256" key="3">
    <source>
        <dbReference type="ARBA" id="ARBA00023163"/>
    </source>
</evidence>
<evidence type="ECO:0000313" key="8">
    <source>
        <dbReference type="Proteomes" id="UP001177527"/>
    </source>
</evidence>
<dbReference type="PANTHER" id="PTHR36511">
    <property type="entry name" value="MERR FAMILY BACTERIAL REGULATORY PROTEIN"/>
    <property type="match status" value="1"/>
</dbReference>
<evidence type="ECO:0000259" key="4">
    <source>
        <dbReference type="PROSITE" id="PS50943"/>
    </source>
</evidence>
<keyword evidence="3" id="KW-0804">Transcription</keyword>
<gene>
    <name evidence="5" type="ORF">GHC21_00180</name>
    <name evidence="6" type="ORF">QBD33_00195</name>
</gene>
<dbReference type="PROSITE" id="PS50943">
    <property type="entry name" value="HTH_CROC1"/>
    <property type="match status" value="1"/>
</dbReference>
<evidence type="ECO:0000256" key="1">
    <source>
        <dbReference type="ARBA" id="ARBA00023015"/>
    </source>
</evidence>
<dbReference type="OrthoDB" id="9799384at2"/>
<dbReference type="Pfam" id="PF01381">
    <property type="entry name" value="HTH_3"/>
    <property type="match status" value="1"/>
</dbReference>
<protein>
    <submittedName>
        <fullName evidence="6">DNA-binding transcriptional regulator</fullName>
    </submittedName>
    <submittedName>
        <fullName evidence="5">Helix-turn-helix domain-containing protein</fullName>
    </submittedName>
</protein>
<dbReference type="InterPro" id="IPR001387">
    <property type="entry name" value="Cro/C1-type_HTH"/>
</dbReference>
<evidence type="ECO:0000313" key="6">
    <source>
        <dbReference type="EMBL" id="WGL56270.1"/>
    </source>
</evidence>
<keyword evidence="7" id="KW-1185">Reference proteome</keyword>
<proteinExistence type="predicted"/>
<dbReference type="PANTHER" id="PTHR36511:SF3">
    <property type="entry name" value="ANTITOXIN HIGA-2"/>
    <property type="match status" value="1"/>
</dbReference>
<name>A0A447MNW4_KLUIN</name>
<keyword evidence="1" id="KW-0805">Transcription regulation</keyword>
<dbReference type="SUPFAM" id="SSF47413">
    <property type="entry name" value="lambda repressor-like DNA-binding domains"/>
    <property type="match status" value="1"/>
</dbReference>
<dbReference type="InterPro" id="IPR052359">
    <property type="entry name" value="HTH-type_reg/antitoxin"/>
</dbReference>
<dbReference type="EMBL" id="CP123488">
    <property type="protein sequence ID" value="WGL56270.1"/>
    <property type="molecule type" value="Genomic_DNA"/>
</dbReference>
<reference evidence="5 7" key="1">
    <citation type="submission" date="2019-10" db="EMBL/GenBank/DDBJ databases">
        <title>Complete genome sequencing of drug resistant plasmids in Kluyvera intermedia.</title>
        <authorList>
            <person name="Ke C."/>
            <person name="Jian S."/>
        </authorList>
    </citation>
    <scope>NUCLEOTIDE SEQUENCE [LARGE SCALE GENOMIC DNA]</scope>
    <source>
        <strain evidence="5 7">N2-1</strain>
    </source>
</reference>
<evidence type="ECO:0000313" key="5">
    <source>
        <dbReference type="EMBL" id="QGH28166.1"/>
    </source>
</evidence>
<dbReference type="Gene3D" id="1.10.260.40">
    <property type="entry name" value="lambda repressor-like DNA-binding domains"/>
    <property type="match status" value="1"/>
</dbReference>
<dbReference type="Proteomes" id="UP001177527">
    <property type="component" value="Chromosome"/>
</dbReference>
<dbReference type="EMBL" id="CP045845">
    <property type="protein sequence ID" value="QGH28166.1"/>
    <property type="molecule type" value="Genomic_DNA"/>
</dbReference>